<evidence type="ECO:0000313" key="2">
    <source>
        <dbReference type="EMBL" id="MCF4119930.1"/>
    </source>
</evidence>
<sequence>MDLRNARFLLKSVALSATVLVAGLLVLGGCAVGTAEGTAPVAQEVRVNDLPTHTVVLDSEDPAELALTASQMFFEASRVAVLADAADGSARATAAAVSVAIAAPALLSGGGISGRGLAGELRRLGTETLVVVGDGAEAAANEVAGNAGATVVVFEGESLEAVAEAATGVTEAGGPASGNADPAAAPLPDPAQLDAGDLADLRAQLPDRGEPELLTEVLALVDPQPGQEAAIGTVTAAGAVPFRVAGGDPGASAEAVDMLADAKALGVVAVGAGFGSAEDFGWRVAAAETGHMLPTGSQRLFPARYVATPYTVPLRGDGAAAESPDETVALAGENAAPFTSPDPAAPVVAAIELAAAVRSPSAGADGDYVTEQPAAALQPAIDAARAAGRLVLLDVAPGNRPLVEEVKELETLLAQPGVGVVLHPEQRRAGNGARSAGVVDVSEVQAVVDYLSGVVAENALPQSMLVVYQSTASSVVNRAGLTSTAQVATVFLAARGTAGLATTPATWSDVTTGLPDGVRLGWAAPSSLPDDAVSLLPAEPAAPDLVAVP</sequence>
<dbReference type="PROSITE" id="PS51257">
    <property type="entry name" value="PROKAR_LIPOPROTEIN"/>
    <property type="match status" value="1"/>
</dbReference>
<reference evidence="2" key="1">
    <citation type="submission" date="2022-01" db="EMBL/GenBank/DDBJ databases">
        <title>Antribacter sp. nov., isolated from Guizhou of China.</title>
        <authorList>
            <person name="Chengliang C."/>
            <person name="Ya Z."/>
        </authorList>
    </citation>
    <scope>NUCLEOTIDE SEQUENCE</scope>
    <source>
        <strain evidence="2">KLBMP 9083</strain>
    </source>
</reference>
<evidence type="ECO:0000256" key="1">
    <source>
        <dbReference type="SAM" id="MobiDB-lite"/>
    </source>
</evidence>
<evidence type="ECO:0000313" key="3">
    <source>
        <dbReference type="Proteomes" id="UP001165405"/>
    </source>
</evidence>
<dbReference type="EMBL" id="JAKGSG010000011">
    <property type="protein sequence ID" value="MCF4119930.1"/>
    <property type="molecule type" value="Genomic_DNA"/>
</dbReference>
<gene>
    <name evidence="2" type="ORF">L1785_02960</name>
</gene>
<dbReference type="Proteomes" id="UP001165405">
    <property type="component" value="Unassembled WGS sequence"/>
</dbReference>
<feature type="region of interest" description="Disordered" evidence="1">
    <location>
        <begin position="170"/>
        <end position="191"/>
    </location>
</feature>
<evidence type="ECO:0008006" key="4">
    <source>
        <dbReference type="Google" id="ProtNLM"/>
    </source>
</evidence>
<accession>A0AA41QBV6</accession>
<dbReference type="AlphaFoldDB" id="A0AA41QBV6"/>
<organism evidence="2 3">
    <name type="scientific">Antribacter soli</name>
    <dbReference type="NCBI Taxonomy" id="2910976"/>
    <lineage>
        <taxon>Bacteria</taxon>
        <taxon>Bacillati</taxon>
        <taxon>Actinomycetota</taxon>
        <taxon>Actinomycetes</taxon>
        <taxon>Micrococcales</taxon>
        <taxon>Promicromonosporaceae</taxon>
        <taxon>Antribacter</taxon>
    </lineage>
</organism>
<name>A0AA41QBV6_9MICO</name>
<dbReference type="RefSeq" id="WP_236087644.1">
    <property type="nucleotide sequence ID" value="NZ_JAKGSG010000011.1"/>
</dbReference>
<comment type="caution">
    <text evidence="2">The sequence shown here is derived from an EMBL/GenBank/DDBJ whole genome shotgun (WGS) entry which is preliminary data.</text>
</comment>
<proteinExistence type="predicted"/>
<protein>
    <recommendedName>
        <fullName evidence="4">Cell wall-binding repeat-containing protein</fullName>
    </recommendedName>
</protein>
<keyword evidence="3" id="KW-1185">Reference proteome</keyword>